<name>A0A6C0KLC0_9ZZZZ</name>
<reference evidence="1" key="1">
    <citation type="journal article" date="2020" name="Nature">
        <title>Giant virus diversity and host interactions through global metagenomics.</title>
        <authorList>
            <person name="Schulz F."/>
            <person name="Roux S."/>
            <person name="Paez-Espino D."/>
            <person name="Jungbluth S."/>
            <person name="Walsh D.A."/>
            <person name="Denef V.J."/>
            <person name="McMahon K.D."/>
            <person name="Konstantinidis K.T."/>
            <person name="Eloe-Fadrosh E.A."/>
            <person name="Kyrpides N.C."/>
            <person name="Woyke T."/>
        </authorList>
    </citation>
    <scope>NUCLEOTIDE SEQUENCE</scope>
    <source>
        <strain evidence="1">GVMAG-S-3300013006-138</strain>
    </source>
</reference>
<dbReference type="AlphaFoldDB" id="A0A6C0KLC0"/>
<sequence>MPLNGAAANTEGGRLQRIIAKQAHYQAPFPLQGNPTSCVSCIPTRSAQPNITPAESSRIAVLTATNNGTLINGGCVTQDRARQLLARVFPQGSAPDPITGLPPVGLFNYESEGVRIAALQQAVLNAAASNAAVYSPPIILPCFTPLPPPPAPPLSACYPLTKNMKLGGM</sequence>
<evidence type="ECO:0000313" key="1">
    <source>
        <dbReference type="EMBL" id="QHU18419.1"/>
    </source>
</evidence>
<proteinExistence type="predicted"/>
<organism evidence="1">
    <name type="scientific">viral metagenome</name>
    <dbReference type="NCBI Taxonomy" id="1070528"/>
    <lineage>
        <taxon>unclassified sequences</taxon>
        <taxon>metagenomes</taxon>
        <taxon>organismal metagenomes</taxon>
    </lineage>
</organism>
<dbReference type="EMBL" id="MN740930">
    <property type="protein sequence ID" value="QHU18419.1"/>
    <property type="molecule type" value="Genomic_DNA"/>
</dbReference>
<accession>A0A6C0KLC0</accession>
<protein>
    <submittedName>
        <fullName evidence="1">Uncharacterized protein</fullName>
    </submittedName>
</protein>